<accession>A0A6C0KUD7</accession>
<proteinExistence type="predicted"/>
<protein>
    <recommendedName>
        <fullName evidence="2">Ankyrin repeat protein</fullName>
    </recommendedName>
</protein>
<name>A0A6C0KUD7_9ZZZZ</name>
<evidence type="ECO:0008006" key="2">
    <source>
        <dbReference type="Google" id="ProtNLM"/>
    </source>
</evidence>
<evidence type="ECO:0000313" key="1">
    <source>
        <dbReference type="EMBL" id="QHU20074.1"/>
    </source>
</evidence>
<organism evidence="1">
    <name type="scientific">viral metagenome</name>
    <dbReference type="NCBI Taxonomy" id="1070528"/>
    <lineage>
        <taxon>unclassified sequences</taxon>
        <taxon>metagenomes</taxon>
        <taxon>organismal metagenomes</taxon>
    </lineage>
</organism>
<sequence length="208" mass="24479">MIISFKFVWNLKMDFNILRELVTDGYLEDILDFLQDFPGDLNDAYNETLRCACKVGWKHIVVHFAEVKGVDASNYQQNFIAACKSGNEGLIQYLFREFHWDQDTYESGLALILENGHAEAFEVFIAEKMVNNFNLIGRQLREKQNPSMFYIFLKHFPERFHLVCEGLETNFIDLLLREGVSEHYFSPKVIDEVNEYREEQMKIVLENV</sequence>
<dbReference type="AlphaFoldDB" id="A0A6C0KUD7"/>
<dbReference type="EMBL" id="MN740961">
    <property type="protein sequence ID" value="QHU20074.1"/>
    <property type="molecule type" value="Genomic_DNA"/>
</dbReference>
<reference evidence="1" key="1">
    <citation type="journal article" date="2020" name="Nature">
        <title>Giant virus diversity and host interactions through global metagenomics.</title>
        <authorList>
            <person name="Schulz F."/>
            <person name="Roux S."/>
            <person name="Paez-Espino D."/>
            <person name="Jungbluth S."/>
            <person name="Walsh D.A."/>
            <person name="Denef V.J."/>
            <person name="McMahon K.D."/>
            <person name="Konstantinidis K.T."/>
            <person name="Eloe-Fadrosh E.A."/>
            <person name="Kyrpides N.C."/>
            <person name="Woyke T."/>
        </authorList>
    </citation>
    <scope>NUCLEOTIDE SEQUENCE</scope>
    <source>
        <strain evidence="1">GVMAG-S-3300013014-136</strain>
    </source>
</reference>